<feature type="region of interest" description="Disordered" evidence="1">
    <location>
        <begin position="879"/>
        <end position="909"/>
    </location>
</feature>
<feature type="compositionally biased region" description="Pro residues" evidence="1">
    <location>
        <begin position="1009"/>
        <end position="1024"/>
    </location>
</feature>
<feature type="compositionally biased region" description="Low complexity" evidence="1">
    <location>
        <begin position="1249"/>
        <end position="1270"/>
    </location>
</feature>
<gene>
    <name evidence="3" type="ORF">VaNZ11_004588</name>
</gene>
<evidence type="ECO:0000259" key="2">
    <source>
        <dbReference type="PROSITE" id="PS50011"/>
    </source>
</evidence>
<feature type="region of interest" description="Disordered" evidence="1">
    <location>
        <begin position="274"/>
        <end position="317"/>
    </location>
</feature>
<sequence length="1673" mass="169376">MAPLEGVNGGDLSIPARSPISMLSRLKYLCLCGAPAEQANAAPAGRPPYQALRKTGASGLSRDAAISNDTVESPIGFINSTVHSARGPATGSEDDATLACVDGQVLETKVDNPPGLLATMTFGAPPGSVASQRLSPTNLEVDTIATANVVSLYHYCHSSYAINAPTLSSPSANGQTSPQPETYIDLPKVSGSPTTLSPIPLGPPVGRMLRAPQPAAAGSVLADAVDAVGDELAMATTSPYTTAAVPRSRTLQTSDVSIQMGQAQEAVKTTTISIPSAASTTNTPSRVAGTQSPSSLPPSAPFGAQPPPYSSVPLPGPPETVRPLLSWTDQGRAAGWRFADNTSAPLPSLQLRRELAPLQGMEDTALLLQQYSQGTPPSAQELPNWQRSAAEVNGPLTSLAPQGGMPSMGTAINAAAVAAAATGAATGMVAAAAAAVATPFLVATAATGSRAASGTHHGVSGMLSYGYGNGGSGCGFLDASSLLADGRSAPYSGQISGTLSPRLASFQYSPGVNAAVISSYAQPPPSPPRSSVGLMVPSRVSLSGAGSVLSLPIETSSLFDVTAPRTGLLPEQTALEMSMQAPALDLWAAAAHVSLTSRIAQGAYGVVHRGLWHGCTCAVKLMLAAGTENLSSQLTEVFFCKALSCHPNIVQTFDCNVWRITADTLQSVRSFCTAAGASPFGAASPFTMAGGGSASASAAPMDSPLLPGAMFLHSMTSGWFGASPSALLSAAPSGGPSPSSHLGAYGLAGVAVPSSQASLDRHPGMLLGQGSTTGTAMEGASTAAAAAKVVYQGVPFSAAEPLVTAPGMDQVGSLASQTHAAGMPPPAAVIDGNTAVAVGAALPGLIGLQQRVWQEDAGAGTAGVGNLAVQAALPSSSLSGCLPSQSQASPQSPLKLPDAHQLESPPSDCMKAKGCCPTQLALSPGLQGKDAESELPSLIHIGEFPIASPLMPMTTSQPLPAGSVAPSANPSDLVALQPPRLSPRLRELVAGNVPAEATGDGSCSGCEQPPTPPRHPRPVSPPPQGTSDPFAQRVIQQLQQQQEGMWRQELEEQTRHAEGETMQKNRQIHAQSVNISQLRHGAEDNGSISRRHLAVNLAGALTSSDPEPAGPIASEAATANTALMPLEALLPSSVHHVPPHHGAAADSGHRNVIGSSPSSPRGAAAEAVATVSATDPLLFSAIGGTEGQTSQDLARRSPASGLHSASDRAFVPAAAIAARPPSGNTGHTLIESNWPPLDGVANHSPSPSPDLSSNPDLPSSNPPRGAGAATSAKAAASILFSHAVSRGSSGIPVNPQVAMSMGMGAGLAMSMGIGLCSSPVSSGVLPAILQPGSVSGTSRQLSERAMNLSIPGGPPGGGETGGGGLNVISPWPLQARSAVAMGDESDAAAAMAGARNLAQVLNLLGARDGQLAVVVVMEECDRGSLQQLLSKAAATVAATALASGGAVPASNLYAPFSGGGRYPLPAALRALALTAKEVALGMAFLHHNNIIHGDLKPGNVLLKSSRQDQRGFVVKISDFGLSRVLHSSGVTHQHLMATCTNGSSSGGGVSAGAVGETDGEFMGGALDGTVPYLAPELINNCQRSKASDVWAYGVLLWQLVTGHRPYDGLMQFQIMAAVSSGEQLLSWPSGAHPALVHLGRACLAYNPRDRPSFAQVVRRLQAFEAELRAEGAR</sequence>
<protein>
    <recommendedName>
        <fullName evidence="2">Protein kinase domain-containing protein</fullName>
    </recommendedName>
</protein>
<dbReference type="InterPro" id="IPR000719">
    <property type="entry name" value="Prot_kinase_dom"/>
</dbReference>
<evidence type="ECO:0000313" key="3">
    <source>
        <dbReference type="EMBL" id="GLI62013.1"/>
    </source>
</evidence>
<dbReference type="Gene3D" id="3.30.200.20">
    <property type="entry name" value="Phosphorylase Kinase, domain 1"/>
    <property type="match status" value="1"/>
</dbReference>
<dbReference type="EMBL" id="BSDZ01000011">
    <property type="protein sequence ID" value="GLI62013.1"/>
    <property type="molecule type" value="Genomic_DNA"/>
</dbReference>
<dbReference type="PANTHER" id="PTHR44329">
    <property type="entry name" value="SERINE/THREONINE-PROTEIN KINASE TNNI3K-RELATED"/>
    <property type="match status" value="1"/>
</dbReference>
<proteinExistence type="predicted"/>
<dbReference type="InterPro" id="IPR008271">
    <property type="entry name" value="Ser/Thr_kinase_AS"/>
</dbReference>
<feature type="compositionally biased region" description="Polar residues" evidence="1">
    <location>
        <begin position="1222"/>
        <end position="1231"/>
    </location>
</feature>
<feature type="compositionally biased region" description="Low complexity" evidence="1">
    <location>
        <begin position="274"/>
        <end position="285"/>
    </location>
</feature>
<feature type="domain" description="Protein kinase" evidence="2">
    <location>
        <begin position="1314"/>
        <end position="1664"/>
    </location>
</feature>
<reference evidence="3 4" key="1">
    <citation type="journal article" date="2023" name="IScience">
        <title>Expanded male sex-determining region conserved during the evolution of homothallism in the green alga Volvox.</title>
        <authorList>
            <person name="Yamamoto K."/>
            <person name="Matsuzaki R."/>
            <person name="Mahakham W."/>
            <person name="Heman W."/>
            <person name="Sekimoto H."/>
            <person name="Kawachi M."/>
            <person name="Minakuchi Y."/>
            <person name="Toyoda A."/>
            <person name="Nozaki H."/>
        </authorList>
    </citation>
    <scope>NUCLEOTIDE SEQUENCE [LARGE SCALE GENOMIC DNA]</scope>
    <source>
        <strain evidence="3 4">NIES-4468</strain>
    </source>
</reference>
<dbReference type="PROSITE" id="PS00108">
    <property type="entry name" value="PROTEIN_KINASE_ST"/>
    <property type="match status" value="1"/>
</dbReference>
<dbReference type="InterPro" id="IPR051681">
    <property type="entry name" value="Ser/Thr_Kinases-Pseudokinases"/>
</dbReference>
<dbReference type="SMART" id="SM00220">
    <property type="entry name" value="S_TKc"/>
    <property type="match status" value="1"/>
</dbReference>
<feature type="compositionally biased region" description="Pro residues" evidence="1">
    <location>
        <begin position="295"/>
        <end position="317"/>
    </location>
</feature>
<dbReference type="Gene3D" id="1.10.510.10">
    <property type="entry name" value="Transferase(Phosphotransferase) domain 1"/>
    <property type="match status" value="1"/>
</dbReference>
<feature type="compositionally biased region" description="Low complexity" evidence="1">
    <location>
        <begin position="879"/>
        <end position="896"/>
    </location>
</feature>
<feature type="region of interest" description="Disordered" evidence="1">
    <location>
        <begin position="994"/>
        <end position="1028"/>
    </location>
</feature>
<dbReference type="SUPFAM" id="SSF56112">
    <property type="entry name" value="Protein kinase-like (PK-like)"/>
    <property type="match status" value="1"/>
</dbReference>
<evidence type="ECO:0000313" key="4">
    <source>
        <dbReference type="Proteomes" id="UP001165090"/>
    </source>
</evidence>
<dbReference type="PROSITE" id="PS50011">
    <property type="entry name" value="PROTEIN_KINASE_DOM"/>
    <property type="match status" value="1"/>
</dbReference>
<accession>A0ABQ5RWK0</accession>
<organism evidence="3 4">
    <name type="scientific">Volvox africanus</name>
    <dbReference type="NCBI Taxonomy" id="51714"/>
    <lineage>
        <taxon>Eukaryota</taxon>
        <taxon>Viridiplantae</taxon>
        <taxon>Chlorophyta</taxon>
        <taxon>core chlorophytes</taxon>
        <taxon>Chlorophyceae</taxon>
        <taxon>CS clade</taxon>
        <taxon>Chlamydomonadales</taxon>
        <taxon>Volvocaceae</taxon>
        <taxon>Volvox</taxon>
    </lineage>
</organism>
<evidence type="ECO:0000256" key="1">
    <source>
        <dbReference type="SAM" id="MobiDB-lite"/>
    </source>
</evidence>
<feature type="region of interest" description="Disordered" evidence="1">
    <location>
        <begin position="1138"/>
        <end position="1168"/>
    </location>
</feature>
<feature type="region of interest" description="Disordered" evidence="1">
    <location>
        <begin position="1221"/>
        <end position="1270"/>
    </location>
</feature>
<comment type="caution">
    <text evidence="3">The sequence shown here is derived from an EMBL/GenBank/DDBJ whole genome shotgun (WGS) entry which is preliminary data.</text>
</comment>
<feature type="region of interest" description="Disordered" evidence="1">
    <location>
        <begin position="1182"/>
        <end position="1205"/>
    </location>
</feature>
<dbReference type="Proteomes" id="UP001165090">
    <property type="component" value="Unassembled WGS sequence"/>
</dbReference>
<keyword evidence="4" id="KW-1185">Reference proteome</keyword>
<feature type="compositionally biased region" description="Low complexity" evidence="1">
    <location>
        <begin position="1154"/>
        <end position="1168"/>
    </location>
</feature>
<dbReference type="Pfam" id="PF00069">
    <property type="entry name" value="Pkinase"/>
    <property type="match status" value="1"/>
</dbReference>
<dbReference type="PANTHER" id="PTHR44329:SF289">
    <property type="entry name" value="SERINE_THREONINE-PROTEIN KINASE VIK"/>
    <property type="match status" value="1"/>
</dbReference>
<dbReference type="InterPro" id="IPR011009">
    <property type="entry name" value="Kinase-like_dom_sf"/>
</dbReference>
<name>A0ABQ5RWK0_9CHLO</name>